<name>A0A9N8L3M2_CHRIL</name>
<organism evidence="10 11">
    <name type="scientific">Chrysodeixis includens</name>
    <name type="common">Soybean looper</name>
    <name type="synonym">Pseudoplusia includens</name>
    <dbReference type="NCBI Taxonomy" id="689277"/>
    <lineage>
        <taxon>Eukaryota</taxon>
        <taxon>Metazoa</taxon>
        <taxon>Ecdysozoa</taxon>
        <taxon>Arthropoda</taxon>
        <taxon>Hexapoda</taxon>
        <taxon>Insecta</taxon>
        <taxon>Pterygota</taxon>
        <taxon>Neoptera</taxon>
        <taxon>Endopterygota</taxon>
        <taxon>Lepidoptera</taxon>
        <taxon>Glossata</taxon>
        <taxon>Ditrysia</taxon>
        <taxon>Noctuoidea</taxon>
        <taxon>Noctuidae</taxon>
        <taxon>Plusiinae</taxon>
        <taxon>Chrysodeixis</taxon>
    </lineage>
</organism>
<dbReference type="GO" id="GO:0005615">
    <property type="term" value="C:extracellular space"/>
    <property type="evidence" value="ECO:0007669"/>
    <property type="project" value="TreeGrafter"/>
</dbReference>
<keyword evidence="5" id="KW-0862">Zinc</keyword>
<evidence type="ECO:0000256" key="1">
    <source>
        <dbReference type="ARBA" id="ARBA00001947"/>
    </source>
</evidence>
<feature type="region of interest" description="Disordered" evidence="8">
    <location>
        <begin position="320"/>
        <end position="354"/>
    </location>
</feature>
<dbReference type="PANTHER" id="PTHR11705">
    <property type="entry name" value="PROTEASE FAMILY M14 CARBOXYPEPTIDASE A,B"/>
    <property type="match status" value="1"/>
</dbReference>
<keyword evidence="6" id="KW-0482">Metalloprotease</keyword>
<dbReference type="PANTHER" id="PTHR11705:SF143">
    <property type="entry name" value="SLL0236 PROTEIN"/>
    <property type="match status" value="1"/>
</dbReference>
<feature type="region of interest" description="Disordered" evidence="8">
    <location>
        <begin position="393"/>
        <end position="432"/>
    </location>
</feature>
<evidence type="ECO:0000256" key="2">
    <source>
        <dbReference type="ARBA" id="ARBA00005988"/>
    </source>
</evidence>
<feature type="active site" description="Proton donor/acceptor" evidence="7">
    <location>
        <position position="709"/>
    </location>
</feature>
<feature type="compositionally biased region" description="Basic and acidic residues" evidence="8">
    <location>
        <begin position="71"/>
        <end position="90"/>
    </location>
</feature>
<keyword evidence="3" id="KW-0645">Protease</keyword>
<accession>A0A9N8L3M2</accession>
<comment type="similarity">
    <text evidence="2 7">Belongs to the peptidase M14 family.</text>
</comment>
<dbReference type="SMART" id="SM00631">
    <property type="entry name" value="Zn_pept"/>
    <property type="match status" value="2"/>
</dbReference>
<sequence length="756" mass="85577">MTGSGSGSGSGYHSQCHKGYTPPVSRPATPRSGSLNKRRDHSADRSVSSDRRHDSRRSSSVKLCYMSGIQLKDKKPRESKPEEKREKVGKLSDGIKTPNKGHTQRVMEVSVEDNFFKNPISIDIPKKRGKKINFHARVLADERREEEAQLEMERMDWKSYHRLSVIHKFMDDLEQDFPSLCTTGIIGQSVEGRKLKATRVLGTRVFGAVDADSCVCIDDTSARMKRVYAHLGWGGKGSSDQPNNAFYRGPRPFSEPESAAMRDLFLNSGLKFKVYITLHSFGQIIIFPYACSSNLAPDYVRLLEGATVMSKKRPDGELEWNKVPKFDSEVQNGNSYVDPKDAQTPESPSCTQKDERYVPKYDHYVLKEESEENYEFNGLGEGKSYFVQKDDFTEEKDEQKSDSDNDELSEEDSDTYEVKDNYSSTTDEDFPEQKDIPFEKTLLSRTSEEADIGAGQVAGMLHEREIPYSVAVPDVTELLEKENGPRLSMPRRSYLLFRKIMYRLCSSRSPCQTMDWKSYHRLDSIYAFMDNLAAEYPYLCEVSVIGKSVEGRDLKLKNHSLSFFINLTIGAFVSYFLCKNHNYGFGEKGDEGSSDDPGNIFYRGPKAFSEPETAAVRNAIVEAKTTFKVYLSFHSYGEVIIFPWGYTSDPCPDYVELLEGGTAMAKAIHQVSGHTYKVGSTKDLMYYAAGTSIDWTYAVSNIPYSYMVELRGKTHRFLLPKEEIISTAAEVLNGVFRLMDFVDRRCKGTETCPCPK</sequence>
<protein>
    <recommendedName>
        <fullName evidence="9">Peptidase M14 domain-containing protein</fullName>
    </recommendedName>
</protein>
<evidence type="ECO:0000313" key="10">
    <source>
        <dbReference type="EMBL" id="CAD0202529.1"/>
    </source>
</evidence>
<feature type="compositionally biased region" description="Acidic residues" evidence="8">
    <location>
        <begin position="404"/>
        <end position="415"/>
    </location>
</feature>
<dbReference type="GO" id="GO:0008270">
    <property type="term" value="F:zinc ion binding"/>
    <property type="evidence" value="ECO:0007669"/>
    <property type="project" value="InterPro"/>
</dbReference>
<dbReference type="PROSITE" id="PS52035">
    <property type="entry name" value="PEPTIDASE_M14"/>
    <property type="match status" value="1"/>
</dbReference>
<evidence type="ECO:0000256" key="4">
    <source>
        <dbReference type="ARBA" id="ARBA00022801"/>
    </source>
</evidence>
<comment type="cofactor">
    <cofactor evidence="1">
        <name>Zn(2+)</name>
        <dbReference type="ChEBI" id="CHEBI:29105"/>
    </cofactor>
</comment>
<dbReference type="EMBL" id="LR824020">
    <property type="protein sequence ID" value="CAD0202529.1"/>
    <property type="molecule type" value="Genomic_DNA"/>
</dbReference>
<keyword evidence="4" id="KW-0378">Hydrolase</keyword>
<reference evidence="10" key="1">
    <citation type="submission" date="2021-12" db="EMBL/GenBank/DDBJ databases">
        <authorList>
            <person name="King R."/>
        </authorList>
    </citation>
    <scope>NUCLEOTIDE SEQUENCE</scope>
</reference>
<dbReference type="Pfam" id="PF00246">
    <property type="entry name" value="Peptidase_M14"/>
    <property type="match status" value="3"/>
</dbReference>
<feature type="compositionally biased region" description="Gly residues" evidence="8">
    <location>
        <begin position="1"/>
        <end position="10"/>
    </location>
</feature>
<evidence type="ECO:0000256" key="6">
    <source>
        <dbReference type="ARBA" id="ARBA00023049"/>
    </source>
</evidence>
<evidence type="ECO:0000256" key="8">
    <source>
        <dbReference type="SAM" id="MobiDB-lite"/>
    </source>
</evidence>
<dbReference type="GO" id="GO:0006508">
    <property type="term" value="P:proteolysis"/>
    <property type="evidence" value="ECO:0007669"/>
    <property type="project" value="InterPro"/>
</dbReference>
<feature type="compositionally biased region" description="Basic and acidic residues" evidence="8">
    <location>
        <begin position="41"/>
        <end position="57"/>
    </location>
</feature>
<evidence type="ECO:0000313" key="11">
    <source>
        <dbReference type="Proteomes" id="UP001154114"/>
    </source>
</evidence>
<keyword evidence="11" id="KW-1185">Reference proteome</keyword>
<evidence type="ECO:0000256" key="7">
    <source>
        <dbReference type="PROSITE-ProRule" id="PRU01379"/>
    </source>
</evidence>
<dbReference type="InterPro" id="IPR000834">
    <property type="entry name" value="Peptidase_M14"/>
</dbReference>
<dbReference type="Proteomes" id="UP001154114">
    <property type="component" value="Chromosome 17"/>
</dbReference>
<evidence type="ECO:0000259" key="9">
    <source>
        <dbReference type="PROSITE" id="PS52035"/>
    </source>
</evidence>
<dbReference type="SUPFAM" id="SSF53187">
    <property type="entry name" value="Zn-dependent exopeptidases"/>
    <property type="match status" value="3"/>
</dbReference>
<dbReference type="OrthoDB" id="3626597at2759"/>
<evidence type="ECO:0000256" key="5">
    <source>
        <dbReference type="ARBA" id="ARBA00022833"/>
    </source>
</evidence>
<dbReference type="AlphaFoldDB" id="A0A9N8L3M2"/>
<dbReference type="Gene3D" id="3.40.630.10">
    <property type="entry name" value="Zn peptidases"/>
    <property type="match status" value="4"/>
</dbReference>
<feature type="region of interest" description="Disordered" evidence="8">
    <location>
        <begin position="1"/>
        <end position="102"/>
    </location>
</feature>
<dbReference type="GO" id="GO:0004181">
    <property type="term" value="F:metallocarboxypeptidase activity"/>
    <property type="evidence" value="ECO:0007669"/>
    <property type="project" value="InterPro"/>
</dbReference>
<proteinExistence type="inferred from homology"/>
<evidence type="ECO:0000256" key="3">
    <source>
        <dbReference type="ARBA" id="ARBA00022670"/>
    </source>
</evidence>
<feature type="domain" description="Peptidase M14" evidence="9">
    <location>
        <begin position="580"/>
        <end position="742"/>
    </location>
</feature>
<gene>
    <name evidence="10" type="ORF">CINC_LOCUS4192</name>
</gene>